<gene>
    <name evidence="1" type="ORF">GV68_17000</name>
</gene>
<keyword evidence="2" id="KW-1185">Reference proteome</keyword>
<sequence>MLAAPGCGNAPRREIGLDGDAIFHVVLRCHLAGLDLGNDRGIGQPHRIDVRWLGLARRALGSVSDGLRGFHGGDPLTATVSKG</sequence>
<comment type="caution">
    <text evidence="1">The sequence shown here is derived from an EMBL/GenBank/DDBJ whole genome shotgun (WGS) entry which is preliminary data.</text>
</comment>
<dbReference type="Proteomes" id="UP000052167">
    <property type="component" value="Unassembled WGS sequence"/>
</dbReference>
<reference evidence="1 2" key="1">
    <citation type="submission" date="2014-06" db="EMBL/GenBank/DDBJ databases">
        <title>Rhizobium pelagicum/R2-400B4.</title>
        <authorList>
            <person name="Kimes N.E."/>
            <person name="Lopez-Perez M."/>
        </authorList>
    </citation>
    <scope>NUCLEOTIDE SEQUENCE [LARGE SCALE GENOMIC DNA]</scope>
    <source>
        <strain evidence="1 2">R2-400B4</strain>
    </source>
</reference>
<evidence type="ECO:0000313" key="1">
    <source>
        <dbReference type="EMBL" id="KEQ03491.1"/>
    </source>
</evidence>
<proteinExistence type="predicted"/>
<dbReference type="AlphaFoldDB" id="A0A922T534"/>
<accession>A0A922T534</accession>
<organism evidence="1 2">
    <name type="scientific">Pseudorhizobium pelagicum</name>
    <dbReference type="NCBI Taxonomy" id="1509405"/>
    <lineage>
        <taxon>Bacteria</taxon>
        <taxon>Pseudomonadati</taxon>
        <taxon>Pseudomonadota</taxon>
        <taxon>Alphaproteobacteria</taxon>
        <taxon>Hyphomicrobiales</taxon>
        <taxon>Rhizobiaceae</taxon>
        <taxon>Rhizobium/Agrobacterium group</taxon>
        <taxon>Pseudorhizobium</taxon>
    </lineage>
</organism>
<evidence type="ECO:0000313" key="2">
    <source>
        <dbReference type="Proteomes" id="UP000052167"/>
    </source>
</evidence>
<dbReference type="EMBL" id="JOKJ01000033">
    <property type="protein sequence ID" value="KEQ03491.1"/>
    <property type="molecule type" value="Genomic_DNA"/>
</dbReference>
<name>A0A922T534_9HYPH</name>
<protein>
    <submittedName>
        <fullName evidence="1">Uncharacterized protein</fullName>
    </submittedName>
</protein>